<dbReference type="STRING" id="1458425.SRAA_0825"/>
<dbReference type="EMBL" id="AP014568">
    <property type="protein sequence ID" value="BAO80679.1"/>
    <property type="molecule type" value="Genomic_DNA"/>
</dbReference>
<dbReference type="Gene3D" id="3.40.640.10">
    <property type="entry name" value="Type I PLP-dependent aspartate aminotransferase-like (Major domain)"/>
    <property type="match status" value="1"/>
</dbReference>
<evidence type="ECO:0000256" key="2">
    <source>
        <dbReference type="ARBA" id="ARBA00022898"/>
    </source>
</evidence>
<dbReference type="HOGENOM" id="CLU_033332_5_0_4"/>
<keyword evidence="2 4" id="KW-0663">Pyridoxal phosphate</keyword>
<comment type="cofactor">
    <cofactor evidence="1">
        <name>pyridoxal 5'-phosphate</name>
        <dbReference type="ChEBI" id="CHEBI:597326"/>
    </cofactor>
</comment>
<proteinExistence type="inferred from homology"/>
<dbReference type="FunFam" id="3.40.640.10:FF:000079">
    <property type="entry name" value="LPS biosynthesis protein"/>
    <property type="match status" value="1"/>
</dbReference>
<dbReference type="SUPFAM" id="SSF53383">
    <property type="entry name" value="PLP-dependent transferases"/>
    <property type="match status" value="1"/>
</dbReference>
<dbReference type="Proteomes" id="UP000067461">
    <property type="component" value="Chromosome"/>
</dbReference>
<evidence type="ECO:0000313" key="5">
    <source>
        <dbReference type="EMBL" id="BAO80679.1"/>
    </source>
</evidence>
<dbReference type="InterPro" id="IPR015422">
    <property type="entry name" value="PyrdxlP-dep_Trfase_small"/>
</dbReference>
<dbReference type="Pfam" id="PF01041">
    <property type="entry name" value="DegT_DnrJ_EryC1"/>
    <property type="match status" value="1"/>
</dbReference>
<dbReference type="PANTHER" id="PTHR30244">
    <property type="entry name" value="TRANSAMINASE"/>
    <property type="match status" value="1"/>
</dbReference>
<evidence type="ECO:0000256" key="3">
    <source>
        <dbReference type="ARBA" id="ARBA00037999"/>
    </source>
</evidence>
<protein>
    <submittedName>
        <fullName evidence="5">Predicted pyridoxal phosphate-dependent enzyme apparently involved in regulation of cell wall biogenesis</fullName>
    </submittedName>
</protein>
<comment type="similarity">
    <text evidence="3 4">Belongs to the DegT/DnrJ/EryC1 family.</text>
</comment>
<name>A0A060NP28_9BURK</name>
<reference evidence="5 6" key="1">
    <citation type="journal article" date="2014" name="Nat. Commun.">
        <title>Physiological and genomic features of highly alkaliphilic hydrogen-utilizing Betaproteobacteria from a continental serpentinizing site.</title>
        <authorList>
            <person name="Suzuki S."/>
            <person name="Kuenen J.G."/>
            <person name="Schipper K."/>
            <person name="van der Velde S."/>
            <person name="Ishii S."/>
            <person name="Wu A."/>
            <person name="Sorokin D.Y."/>
            <person name="Tenney A."/>
            <person name="Meng X.Y."/>
            <person name="Morrill P.L."/>
            <person name="Kamagata Y."/>
            <person name="Muyzer G."/>
            <person name="Nealson K.H."/>
        </authorList>
    </citation>
    <scope>NUCLEOTIDE SEQUENCE [LARGE SCALE GENOMIC DNA]</scope>
    <source>
        <strain evidence="5 6">A1</strain>
    </source>
</reference>
<dbReference type="InterPro" id="IPR015421">
    <property type="entry name" value="PyrdxlP-dep_Trfase_major"/>
</dbReference>
<evidence type="ECO:0000313" key="6">
    <source>
        <dbReference type="Proteomes" id="UP000067461"/>
    </source>
</evidence>
<dbReference type="GO" id="GO:0000271">
    <property type="term" value="P:polysaccharide biosynthetic process"/>
    <property type="evidence" value="ECO:0007669"/>
    <property type="project" value="TreeGrafter"/>
</dbReference>
<keyword evidence="6" id="KW-1185">Reference proteome</keyword>
<dbReference type="Gene3D" id="3.90.1150.10">
    <property type="entry name" value="Aspartate Aminotransferase, domain 1"/>
    <property type="match status" value="1"/>
</dbReference>
<dbReference type="GO" id="GO:0008483">
    <property type="term" value="F:transaminase activity"/>
    <property type="evidence" value="ECO:0007669"/>
    <property type="project" value="TreeGrafter"/>
</dbReference>
<dbReference type="KEGG" id="cbaa:SRAA_0825"/>
<dbReference type="InterPro" id="IPR000653">
    <property type="entry name" value="DegT/StrS_aminotransferase"/>
</dbReference>
<accession>A0A060NP28</accession>
<dbReference type="GO" id="GO:0030170">
    <property type="term" value="F:pyridoxal phosphate binding"/>
    <property type="evidence" value="ECO:0007669"/>
    <property type="project" value="TreeGrafter"/>
</dbReference>
<gene>
    <name evidence="5" type="ORF">SRAA_0825</name>
</gene>
<dbReference type="SUPFAM" id="SSF50118">
    <property type="entry name" value="Cell growth inhibitor/plasmid maintenance toxic component"/>
    <property type="match status" value="1"/>
</dbReference>
<dbReference type="CDD" id="cd00616">
    <property type="entry name" value="AHBA_syn"/>
    <property type="match status" value="1"/>
</dbReference>
<sequence length="537" mass="59001">MFKASIHQGGIYKLPFPYTKLAQQKYRPALAITAPDSTGDARFVFITTTPPAASANRLALGADDFVGPALPFQSFVRPEKSMLLNGSLAVKQLAQLTPQALQTVLRHVIQDEVAHFSASAFAPREFVPGTSAIPPSGKLLDAAELQLMVEASLDGWLTTGRFNAQFEKKLAAFIGVKHLITVNSGSSANLVAFSTLTSPKLGQRAIRRGDEVIAVAAGFPTTVNPIIQFGAVPVFVDVDLHTHNIEASQIEAAIGPKTKAIMLAHSLGNPFNLDVVTALCKKHGLWLVEDCCDALGSTYRGQMVGTFGDMATLSFYPAHHITMGEGGAVFTHSDELKAIAESFRDWGRDCYCPPGKDNTCGKRYCWKLGSLPEGYDHKYTYGHLGYNLKITDMQAACGLAQLDKAPQFIAARKRNFAFLKERLAGCEEYVHLPQATEHADPSWFGFPITLRENCPVTRLDLLQYLEQNKIGTRLLFAGNLTRQPYMQGQNYRISGELRNTDTVMKHTFWIGVQPALTLEMLEFAAQRIESYLGINFH</sequence>
<dbReference type="PANTHER" id="PTHR30244:SF34">
    <property type="entry name" value="DTDP-4-AMINO-4,6-DIDEOXYGALACTOSE TRANSAMINASE"/>
    <property type="match status" value="1"/>
</dbReference>
<dbReference type="NCBIfam" id="NF011936">
    <property type="entry name" value="PRK15407.1"/>
    <property type="match status" value="1"/>
</dbReference>
<dbReference type="RefSeq" id="WP_231849330.1">
    <property type="nucleotide sequence ID" value="NZ_AP014568.1"/>
</dbReference>
<dbReference type="AlphaFoldDB" id="A0A060NP28"/>
<evidence type="ECO:0000256" key="4">
    <source>
        <dbReference type="RuleBase" id="RU004508"/>
    </source>
</evidence>
<evidence type="ECO:0000256" key="1">
    <source>
        <dbReference type="ARBA" id="ARBA00001933"/>
    </source>
</evidence>
<organism evidence="5 6">
    <name type="scientific">Serpentinimonas raichei</name>
    <dbReference type="NCBI Taxonomy" id="1458425"/>
    <lineage>
        <taxon>Bacteria</taxon>
        <taxon>Pseudomonadati</taxon>
        <taxon>Pseudomonadota</taxon>
        <taxon>Betaproteobacteria</taxon>
        <taxon>Burkholderiales</taxon>
        <taxon>Comamonadaceae</taxon>
        <taxon>Serpentinimonas</taxon>
    </lineage>
</organism>
<dbReference type="InterPro" id="IPR015424">
    <property type="entry name" value="PyrdxlP-dep_Trfase"/>
</dbReference>